<comment type="subcellular location">
    <subcellularLocation>
        <location evidence="1">Membrane</location>
        <topology evidence="1">Multi-pass membrane protein</topology>
    </subcellularLocation>
</comment>
<reference evidence="7" key="1">
    <citation type="submission" date="2018-05" db="EMBL/GenBank/DDBJ databases">
        <authorList>
            <person name="Lanie J.A."/>
            <person name="Ng W.-L."/>
            <person name="Kazmierczak K.M."/>
            <person name="Andrzejewski T.M."/>
            <person name="Davidsen T.M."/>
            <person name="Wayne K.J."/>
            <person name="Tettelin H."/>
            <person name="Glass J.I."/>
            <person name="Rusch D."/>
            <person name="Podicherti R."/>
            <person name="Tsui H.-C.T."/>
            <person name="Winkler M.E."/>
        </authorList>
    </citation>
    <scope>NUCLEOTIDE SEQUENCE</scope>
</reference>
<evidence type="ECO:0000313" key="7">
    <source>
        <dbReference type="EMBL" id="SVB68907.1"/>
    </source>
</evidence>
<gene>
    <name evidence="7" type="ORF">METZ01_LOCUS221761</name>
</gene>
<dbReference type="PANTHER" id="PTHR43332">
    <property type="entry name" value="INNER MEMBRANE TRANSPORT PERMEASE YADH-RELATED"/>
    <property type="match status" value="1"/>
</dbReference>
<feature type="transmembrane region" description="Helical" evidence="5">
    <location>
        <begin position="20"/>
        <end position="40"/>
    </location>
</feature>
<dbReference type="PROSITE" id="PS51012">
    <property type="entry name" value="ABC_TM2"/>
    <property type="match status" value="1"/>
</dbReference>
<feature type="domain" description="ABC transmembrane type-2" evidence="6">
    <location>
        <begin position="21"/>
        <end position="250"/>
    </location>
</feature>
<dbReference type="AlphaFoldDB" id="A0A382G302"/>
<dbReference type="InterPro" id="IPR047817">
    <property type="entry name" value="ABC2_TM_bact-type"/>
</dbReference>
<dbReference type="PIRSF" id="PIRSF006648">
    <property type="entry name" value="DrrB"/>
    <property type="match status" value="1"/>
</dbReference>
<proteinExistence type="predicted"/>
<feature type="transmembrane region" description="Helical" evidence="5">
    <location>
        <begin position="169"/>
        <end position="190"/>
    </location>
</feature>
<evidence type="ECO:0000256" key="1">
    <source>
        <dbReference type="ARBA" id="ARBA00004141"/>
    </source>
</evidence>
<feature type="transmembrane region" description="Helical" evidence="5">
    <location>
        <begin position="137"/>
        <end position="162"/>
    </location>
</feature>
<dbReference type="GO" id="GO:0043190">
    <property type="term" value="C:ATP-binding cassette (ABC) transporter complex"/>
    <property type="evidence" value="ECO:0007669"/>
    <property type="project" value="InterPro"/>
</dbReference>
<keyword evidence="4 5" id="KW-0472">Membrane</keyword>
<keyword evidence="3 5" id="KW-1133">Transmembrane helix</keyword>
<dbReference type="PRINTS" id="PR00164">
    <property type="entry name" value="ABC2TRNSPORT"/>
</dbReference>
<dbReference type="PANTHER" id="PTHR43332:SF2">
    <property type="entry name" value="INNER MEMBRANE TRANSPORT PERMEASE YADH"/>
    <property type="match status" value="1"/>
</dbReference>
<feature type="non-terminal residue" evidence="7">
    <location>
        <position position="253"/>
    </location>
</feature>
<evidence type="ECO:0000256" key="4">
    <source>
        <dbReference type="ARBA" id="ARBA00023136"/>
    </source>
</evidence>
<evidence type="ECO:0000256" key="5">
    <source>
        <dbReference type="SAM" id="Phobius"/>
    </source>
</evidence>
<evidence type="ECO:0000256" key="3">
    <source>
        <dbReference type="ARBA" id="ARBA00022989"/>
    </source>
</evidence>
<evidence type="ECO:0000256" key="2">
    <source>
        <dbReference type="ARBA" id="ARBA00022692"/>
    </source>
</evidence>
<accession>A0A382G302</accession>
<dbReference type="InterPro" id="IPR052522">
    <property type="entry name" value="ABC-2_transport_permease"/>
</dbReference>
<dbReference type="InterPro" id="IPR013525">
    <property type="entry name" value="ABC2_TM"/>
</dbReference>
<keyword evidence="2 5" id="KW-0812">Transmembrane</keyword>
<feature type="transmembrane region" description="Helical" evidence="5">
    <location>
        <begin position="225"/>
        <end position="247"/>
    </location>
</feature>
<evidence type="ECO:0000259" key="6">
    <source>
        <dbReference type="PROSITE" id="PS51012"/>
    </source>
</evidence>
<name>A0A382G302_9ZZZZ</name>
<feature type="transmembrane region" description="Helical" evidence="5">
    <location>
        <begin position="60"/>
        <end position="83"/>
    </location>
</feature>
<dbReference type="NCBIfam" id="NF011648">
    <property type="entry name" value="PRK15066.1"/>
    <property type="match status" value="1"/>
</dbReference>
<dbReference type="InterPro" id="IPR000412">
    <property type="entry name" value="ABC_2_transport"/>
</dbReference>
<dbReference type="EMBL" id="UINC01052962">
    <property type="protein sequence ID" value="SVB68907.1"/>
    <property type="molecule type" value="Genomic_DNA"/>
</dbReference>
<organism evidence="7">
    <name type="scientific">marine metagenome</name>
    <dbReference type="NCBI Taxonomy" id="408172"/>
    <lineage>
        <taxon>unclassified sequences</taxon>
        <taxon>metagenomes</taxon>
        <taxon>ecological metagenomes</taxon>
    </lineage>
</organism>
<protein>
    <recommendedName>
        <fullName evidence="6">ABC transmembrane type-2 domain-containing protein</fullName>
    </recommendedName>
</protein>
<feature type="transmembrane region" description="Helical" evidence="5">
    <location>
        <begin position="104"/>
        <end position="131"/>
    </location>
</feature>
<sequence>MNPQIISLFALVRKETRRVLRIWVQTIIPPGITMSLYFIIFGTLIGRRIGQMDGFQYMEYIAPGLIMMSVITNSYGNVVGSFFNAKIQRHIEEMLVSPMSEISIVTGYLAGGIIRGIFVAAVVSLIALFFTQLNIQYPVLAILVIVMTAGVFSLAGLLNAIFAKKFDDIAIIPSFVLAPLTYLGGVFYTITLLPEFWQKVSYFNPILYMVNAMRFSVLGESDIDIFIGLLVILSFFIMLLCTSIYLLKKGVGI</sequence>
<dbReference type="GO" id="GO:0140359">
    <property type="term" value="F:ABC-type transporter activity"/>
    <property type="evidence" value="ECO:0007669"/>
    <property type="project" value="InterPro"/>
</dbReference>
<dbReference type="Pfam" id="PF01061">
    <property type="entry name" value="ABC2_membrane"/>
    <property type="match status" value="1"/>
</dbReference>